<reference evidence="4 5" key="1">
    <citation type="submission" date="2019-07" db="EMBL/GenBank/DDBJ databases">
        <title>Chromosome genome assembly for large yellow croaker.</title>
        <authorList>
            <person name="Xiao S."/>
        </authorList>
    </citation>
    <scope>NUCLEOTIDE SEQUENCE [LARGE SCALE GENOMIC DNA]</scope>
    <source>
        <strain evidence="4">JMULYC20181020</strain>
        <tissue evidence="4">Muscle</tissue>
    </source>
</reference>
<dbReference type="Gene3D" id="1.10.238.10">
    <property type="entry name" value="EF-hand"/>
    <property type="match status" value="2"/>
</dbReference>
<comment type="caution">
    <text evidence="4">The sequence shown here is derived from an EMBL/GenBank/DDBJ whole genome shotgun (WGS) entry which is preliminary data.</text>
</comment>
<dbReference type="PANTHER" id="PTHR23048:SF59">
    <property type="entry name" value="EF-HAND SUPERFAMILY PROTEIN"/>
    <property type="match status" value="1"/>
</dbReference>
<dbReference type="InterPro" id="IPR050230">
    <property type="entry name" value="CALM/Myosin/TropC-like"/>
</dbReference>
<dbReference type="InterPro" id="IPR011992">
    <property type="entry name" value="EF-hand-dom_pair"/>
</dbReference>
<evidence type="ECO:0000256" key="1">
    <source>
        <dbReference type="ARBA" id="ARBA00022737"/>
    </source>
</evidence>
<feature type="domain" description="EF-hand" evidence="3">
    <location>
        <begin position="61"/>
        <end position="96"/>
    </location>
</feature>
<evidence type="ECO:0000259" key="3">
    <source>
        <dbReference type="PROSITE" id="PS50222"/>
    </source>
</evidence>
<dbReference type="GO" id="GO:0005509">
    <property type="term" value="F:calcium ion binding"/>
    <property type="evidence" value="ECO:0007669"/>
    <property type="project" value="InterPro"/>
</dbReference>
<evidence type="ECO:0000313" key="4">
    <source>
        <dbReference type="EMBL" id="KAE8286633.1"/>
    </source>
</evidence>
<dbReference type="Pfam" id="PF13499">
    <property type="entry name" value="EF-hand_7"/>
    <property type="match status" value="2"/>
</dbReference>
<dbReference type="FunFam" id="1.10.238.10:FF:000178">
    <property type="entry name" value="Calmodulin-2 A"/>
    <property type="match status" value="1"/>
</dbReference>
<proteinExistence type="predicted"/>
<dbReference type="SMART" id="SM00054">
    <property type="entry name" value="EFh"/>
    <property type="match status" value="4"/>
</dbReference>
<evidence type="ECO:0000313" key="5">
    <source>
        <dbReference type="Proteomes" id="UP000424527"/>
    </source>
</evidence>
<keyword evidence="1" id="KW-0677">Repeat</keyword>
<dbReference type="PROSITE" id="PS50222">
    <property type="entry name" value="EF_HAND_2"/>
    <property type="match status" value="2"/>
</dbReference>
<accession>A0A6G0I5N8</accession>
<keyword evidence="2" id="KW-0106">Calcium</keyword>
<feature type="domain" description="EF-hand" evidence="3">
    <location>
        <begin position="25"/>
        <end position="60"/>
    </location>
</feature>
<keyword evidence="5" id="KW-1185">Reference proteome</keyword>
<name>A0A6G0I5N8_LARCR</name>
<dbReference type="Proteomes" id="UP000424527">
    <property type="component" value="Unassembled WGS sequence"/>
</dbReference>
<dbReference type="GO" id="GO:0016460">
    <property type="term" value="C:myosin II complex"/>
    <property type="evidence" value="ECO:0007669"/>
    <property type="project" value="TreeGrafter"/>
</dbReference>
<protein>
    <submittedName>
        <fullName evidence="4">Caltractin Centrin</fullName>
    </submittedName>
</protein>
<evidence type="ECO:0000256" key="2">
    <source>
        <dbReference type="ARBA" id="ARBA00022837"/>
    </source>
</evidence>
<dbReference type="EMBL" id="REGW02000014">
    <property type="protein sequence ID" value="KAE8286633.1"/>
    <property type="molecule type" value="Genomic_DNA"/>
</dbReference>
<gene>
    <name evidence="4" type="ORF">D5F01_LYC14576</name>
</gene>
<organism evidence="4 5">
    <name type="scientific">Larimichthys crocea</name>
    <name type="common">Large yellow croaker</name>
    <name type="synonym">Pseudosciaena crocea</name>
    <dbReference type="NCBI Taxonomy" id="215358"/>
    <lineage>
        <taxon>Eukaryota</taxon>
        <taxon>Metazoa</taxon>
        <taxon>Chordata</taxon>
        <taxon>Craniata</taxon>
        <taxon>Vertebrata</taxon>
        <taxon>Euteleostomi</taxon>
        <taxon>Actinopterygii</taxon>
        <taxon>Neopterygii</taxon>
        <taxon>Teleostei</taxon>
        <taxon>Neoteleostei</taxon>
        <taxon>Acanthomorphata</taxon>
        <taxon>Eupercaria</taxon>
        <taxon>Sciaenidae</taxon>
        <taxon>Larimichthys</taxon>
    </lineage>
</organism>
<dbReference type="InterPro" id="IPR002048">
    <property type="entry name" value="EF_hand_dom"/>
</dbReference>
<dbReference type="PANTHER" id="PTHR23048">
    <property type="entry name" value="MYOSIN LIGHT CHAIN 1, 3"/>
    <property type="match status" value="1"/>
</dbReference>
<dbReference type="AlphaFoldDB" id="A0A6G0I5N8"/>
<sequence>MASSHTPASDSQKKNAVPQIKLTEEQRQQLMEAFHLFDKGTTGEIDVWAIKVVLQALGYEPGKEELKRLLATVDKDGTGRIDFNGFQTIMAFKMAEKDSDEEIKKSFQLFEDSCTGVIVFGDLKRAAEELGENLTDEEIQEMIAEADPNKLESVTKRQYLMMMKKADV</sequence>
<dbReference type="SUPFAM" id="SSF47473">
    <property type="entry name" value="EF-hand"/>
    <property type="match status" value="1"/>
</dbReference>
<dbReference type="CDD" id="cd00051">
    <property type="entry name" value="EFh"/>
    <property type="match status" value="2"/>
</dbReference>